<dbReference type="PANTHER" id="PTHR31635">
    <property type="entry name" value="REVERSE TRANSCRIPTASE DOMAIN-CONTAINING PROTEIN-RELATED"/>
    <property type="match status" value="1"/>
</dbReference>
<name>A0AAV7S888_PLEWA</name>
<evidence type="ECO:0000313" key="3">
    <source>
        <dbReference type="Proteomes" id="UP001066276"/>
    </source>
</evidence>
<evidence type="ECO:0000313" key="2">
    <source>
        <dbReference type="EMBL" id="KAJ1161264.1"/>
    </source>
</evidence>
<feature type="compositionally biased region" description="Polar residues" evidence="1">
    <location>
        <begin position="140"/>
        <end position="154"/>
    </location>
</feature>
<proteinExistence type="predicted"/>
<evidence type="ECO:0000256" key="1">
    <source>
        <dbReference type="SAM" id="MobiDB-lite"/>
    </source>
</evidence>
<feature type="region of interest" description="Disordered" evidence="1">
    <location>
        <begin position="134"/>
        <end position="154"/>
    </location>
</feature>
<gene>
    <name evidence="2" type="ORF">NDU88_001751</name>
</gene>
<dbReference type="AlphaFoldDB" id="A0AAV7S888"/>
<dbReference type="EMBL" id="JANPWB010000008">
    <property type="protein sequence ID" value="KAJ1161264.1"/>
    <property type="molecule type" value="Genomic_DNA"/>
</dbReference>
<reference evidence="2" key="1">
    <citation type="journal article" date="2022" name="bioRxiv">
        <title>Sequencing and chromosome-scale assembly of the giantPleurodeles waltlgenome.</title>
        <authorList>
            <person name="Brown T."/>
            <person name="Elewa A."/>
            <person name="Iarovenko S."/>
            <person name="Subramanian E."/>
            <person name="Araus A.J."/>
            <person name="Petzold A."/>
            <person name="Susuki M."/>
            <person name="Suzuki K.-i.T."/>
            <person name="Hayashi T."/>
            <person name="Toyoda A."/>
            <person name="Oliveira C."/>
            <person name="Osipova E."/>
            <person name="Leigh N.D."/>
            <person name="Simon A."/>
            <person name="Yun M.H."/>
        </authorList>
    </citation>
    <scope>NUCLEOTIDE SEQUENCE</scope>
    <source>
        <strain evidence="2">20211129_DDA</strain>
        <tissue evidence="2">Liver</tissue>
    </source>
</reference>
<dbReference type="PANTHER" id="PTHR31635:SF196">
    <property type="entry name" value="REVERSE TRANSCRIPTASE DOMAIN-CONTAINING PROTEIN-RELATED"/>
    <property type="match status" value="1"/>
</dbReference>
<dbReference type="Proteomes" id="UP001066276">
    <property type="component" value="Chromosome 4_2"/>
</dbReference>
<sequence>MGLEEDLQLEDFKEVVGAKVQCKAPGLYGLLVEYYQRYSDLLLPRLLDSLQESRQLGSMLRAMREAKIVILPKPNRDPEDPSSYKLLSMLCVDNKILAKVLAAQLGRIVTHLVYGDQCLLHARQCDQYEPMEIFPRTPLDNGQQGTSSGGRTRY</sequence>
<keyword evidence="3" id="KW-1185">Reference proteome</keyword>
<comment type="caution">
    <text evidence="2">The sequence shown here is derived from an EMBL/GenBank/DDBJ whole genome shotgun (WGS) entry which is preliminary data.</text>
</comment>
<accession>A0AAV7S888</accession>
<organism evidence="2 3">
    <name type="scientific">Pleurodeles waltl</name>
    <name type="common">Iberian ribbed newt</name>
    <dbReference type="NCBI Taxonomy" id="8319"/>
    <lineage>
        <taxon>Eukaryota</taxon>
        <taxon>Metazoa</taxon>
        <taxon>Chordata</taxon>
        <taxon>Craniata</taxon>
        <taxon>Vertebrata</taxon>
        <taxon>Euteleostomi</taxon>
        <taxon>Amphibia</taxon>
        <taxon>Batrachia</taxon>
        <taxon>Caudata</taxon>
        <taxon>Salamandroidea</taxon>
        <taxon>Salamandridae</taxon>
        <taxon>Pleurodelinae</taxon>
        <taxon>Pleurodeles</taxon>
    </lineage>
</organism>
<protein>
    <submittedName>
        <fullName evidence="2">Uncharacterized protein</fullName>
    </submittedName>
</protein>